<organism evidence="4 5">
    <name type="scientific">Cryptolaemus montrouzieri</name>
    <dbReference type="NCBI Taxonomy" id="559131"/>
    <lineage>
        <taxon>Eukaryota</taxon>
        <taxon>Metazoa</taxon>
        <taxon>Ecdysozoa</taxon>
        <taxon>Arthropoda</taxon>
        <taxon>Hexapoda</taxon>
        <taxon>Insecta</taxon>
        <taxon>Pterygota</taxon>
        <taxon>Neoptera</taxon>
        <taxon>Endopterygota</taxon>
        <taxon>Coleoptera</taxon>
        <taxon>Polyphaga</taxon>
        <taxon>Cucujiformia</taxon>
        <taxon>Coccinelloidea</taxon>
        <taxon>Coccinellidae</taxon>
        <taxon>Scymninae</taxon>
        <taxon>Scymnini</taxon>
        <taxon>Cryptolaemus</taxon>
    </lineage>
</organism>
<comment type="similarity">
    <text evidence="1">Belongs to the protein kinase superfamily.</text>
</comment>
<gene>
    <name evidence="4" type="ORF">HHI36_013701</name>
</gene>
<feature type="compositionally biased region" description="Acidic residues" evidence="2">
    <location>
        <begin position="624"/>
        <end position="636"/>
    </location>
</feature>
<dbReference type="AlphaFoldDB" id="A0ABD2NIV1"/>
<dbReference type="SUPFAM" id="SSF48371">
    <property type="entry name" value="ARM repeat"/>
    <property type="match status" value="1"/>
</dbReference>
<evidence type="ECO:0000256" key="1">
    <source>
        <dbReference type="ARBA" id="ARBA00038349"/>
    </source>
</evidence>
<dbReference type="PROSITE" id="PS50011">
    <property type="entry name" value="PROTEIN_KINASE_DOM"/>
    <property type="match status" value="1"/>
</dbReference>
<dbReference type="Proteomes" id="UP001516400">
    <property type="component" value="Unassembled WGS sequence"/>
</dbReference>
<dbReference type="InterPro" id="IPR051177">
    <property type="entry name" value="CIK-Related_Protein"/>
</dbReference>
<sequence>MGNENSQMSGIDIEDKVVEIADFWSQHSAYLPKSQQLSNLTVFIGELFVSGPLWTVHTPLEKSSKNLMIYRHPCILKYISSWSKSSKFYLAVEHVKPLSHEYASLNTLQLCIGLHSILKALCFLHQKGSASHNNICMASIYVTDDGNWKLGGMEYTCKYSELTKDFLNKSRTNRYSAAVDANEEDHIEKPEVSKEFIDTYAFFLLVTELFKAETSGVPFLEDFKKFCKNGLNSVNIEERPKLSDLLKHPFFNHEFIIIHSFLVELPLKSDEEKVMFFLSLASNLRKFEDTLVASQLNGLLLSRMVLLNSIAQNELLPKILCFRQDDELDDEDGPLFSEEVFKKYITPRLIEIFSVRDAQIRLLLLNHFKNYVHAFSEEELQSYILPELLVGIKDTNDILVSVTLQALSILVTILGASTVIGGKRAKLFTDGRPTIHSSRKSRHNSKRFDSSIVAEITSLQSEPSLPTSQLIPVVIKNLPERQRPDGEEVDTSTDEIEQSVDEELEWEDWDVHENAVGQNDSTIKNGDNLQLGEAHSDSNDSSVFLNSNLSQVKTNTKNRIQDINELQELDIKNQKTEDVSEDINFFEGMEPAIEKSSKFLINQGSREEGEVNNSNKLNLSISECDQEDGWGEEDWG</sequence>
<protein>
    <recommendedName>
        <fullName evidence="3">Protein kinase domain-containing protein</fullName>
    </recommendedName>
</protein>
<evidence type="ECO:0000313" key="4">
    <source>
        <dbReference type="EMBL" id="KAL3278372.1"/>
    </source>
</evidence>
<name>A0ABD2NIV1_9CUCU</name>
<dbReference type="InterPro" id="IPR011989">
    <property type="entry name" value="ARM-like"/>
</dbReference>
<dbReference type="PANTHER" id="PTHR12984">
    <property type="entry name" value="SCY1-RELATED S/T PROTEIN KINASE-LIKE"/>
    <property type="match status" value="1"/>
</dbReference>
<reference evidence="4 5" key="1">
    <citation type="journal article" date="2021" name="BMC Biol.">
        <title>Horizontally acquired antibacterial genes associated with adaptive radiation of ladybird beetles.</title>
        <authorList>
            <person name="Li H.S."/>
            <person name="Tang X.F."/>
            <person name="Huang Y.H."/>
            <person name="Xu Z.Y."/>
            <person name="Chen M.L."/>
            <person name="Du X.Y."/>
            <person name="Qiu B.Y."/>
            <person name="Chen P.T."/>
            <person name="Zhang W."/>
            <person name="Slipinski A."/>
            <person name="Escalona H.E."/>
            <person name="Waterhouse R.M."/>
            <person name="Zwick A."/>
            <person name="Pang H."/>
        </authorList>
    </citation>
    <scope>NUCLEOTIDE SEQUENCE [LARGE SCALE GENOMIC DNA]</scope>
    <source>
        <strain evidence="4">SYSU2018</strain>
    </source>
</reference>
<comment type="caution">
    <text evidence="4">The sequence shown here is derived from an EMBL/GenBank/DDBJ whole genome shotgun (WGS) entry which is preliminary data.</text>
</comment>
<feature type="compositionally biased region" description="Acidic residues" evidence="2">
    <location>
        <begin position="487"/>
        <end position="510"/>
    </location>
</feature>
<dbReference type="Gene3D" id="1.10.510.10">
    <property type="entry name" value="Transferase(Phosphotransferase) domain 1"/>
    <property type="match status" value="1"/>
</dbReference>
<dbReference type="SUPFAM" id="SSF56112">
    <property type="entry name" value="Protein kinase-like (PK-like)"/>
    <property type="match status" value="1"/>
</dbReference>
<evidence type="ECO:0000256" key="2">
    <source>
        <dbReference type="SAM" id="MobiDB-lite"/>
    </source>
</evidence>
<feature type="compositionally biased region" description="Polar residues" evidence="2">
    <location>
        <begin position="611"/>
        <end position="623"/>
    </location>
</feature>
<dbReference type="InterPro" id="IPR011009">
    <property type="entry name" value="Kinase-like_dom_sf"/>
</dbReference>
<dbReference type="PANTHER" id="PTHR12984:SF15">
    <property type="entry name" value="PROTEIN-ASSOCIATING WITH THE CARBOXYL-TERMINAL DOMAIN OF EZRIN"/>
    <property type="match status" value="1"/>
</dbReference>
<dbReference type="EMBL" id="JABFTP020000103">
    <property type="protein sequence ID" value="KAL3278372.1"/>
    <property type="molecule type" value="Genomic_DNA"/>
</dbReference>
<feature type="compositionally biased region" description="Polar residues" evidence="2">
    <location>
        <begin position="516"/>
        <end position="528"/>
    </location>
</feature>
<keyword evidence="5" id="KW-1185">Reference proteome</keyword>
<evidence type="ECO:0000259" key="3">
    <source>
        <dbReference type="PROSITE" id="PS50011"/>
    </source>
</evidence>
<accession>A0ABD2NIV1</accession>
<evidence type="ECO:0000313" key="5">
    <source>
        <dbReference type="Proteomes" id="UP001516400"/>
    </source>
</evidence>
<dbReference type="InterPro" id="IPR000719">
    <property type="entry name" value="Prot_kinase_dom"/>
</dbReference>
<proteinExistence type="inferred from homology"/>
<feature type="domain" description="Protein kinase" evidence="3">
    <location>
        <begin position="1"/>
        <end position="251"/>
    </location>
</feature>
<dbReference type="InterPro" id="IPR016024">
    <property type="entry name" value="ARM-type_fold"/>
</dbReference>
<feature type="region of interest" description="Disordered" evidence="2">
    <location>
        <begin position="478"/>
        <end position="539"/>
    </location>
</feature>
<feature type="region of interest" description="Disordered" evidence="2">
    <location>
        <begin position="605"/>
        <end position="636"/>
    </location>
</feature>
<dbReference type="Gene3D" id="1.25.10.10">
    <property type="entry name" value="Leucine-rich Repeat Variant"/>
    <property type="match status" value="1"/>
</dbReference>